<proteinExistence type="predicted"/>
<feature type="transmembrane region" description="Helical" evidence="1">
    <location>
        <begin position="83"/>
        <end position="103"/>
    </location>
</feature>
<accession>A0A0F9UK07</accession>
<dbReference type="EMBL" id="LAZR01000654">
    <property type="protein sequence ID" value="KKN61551.1"/>
    <property type="molecule type" value="Genomic_DNA"/>
</dbReference>
<keyword evidence="1" id="KW-0812">Transmembrane</keyword>
<dbReference type="Pfam" id="PF06197">
    <property type="entry name" value="DUF998"/>
    <property type="match status" value="1"/>
</dbReference>
<feature type="transmembrane region" description="Helical" evidence="1">
    <location>
        <begin position="48"/>
        <end position="71"/>
    </location>
</feature>
<feature type="transmembrane region" description="Helical" evidence="1">
    <location>
        <begin position="123"/>
        <end position="144"/>
    </location>
</feature>
<reference evidence="2" key="1">
    <citation type="journal article" date="2015" name="Nature">
        <title>Complex archaea that bridge the gap between prokaryotes and eukaryotes.</title>
        <authorList>
            <person name="Spang A."/>
            <person name="Saw J.H."/>
            <person name="Jorgensen S.L."/>
            <person name="Zaremba-Niedzwiedzka K."/>
            <person name="Martijn J."/>
            <person name="Lind A.E."/>
            <person name="van Eijk R."/>
            <person name="Schleper C."/>
            <person name="Guy L."/>
            <person name="Ettema T.J."/>
        </authorList>
    </citation>
    <scope>NUCLEOTIDE SEQUENCE</scope>
</reference>
<dbReference type="InterPro" id="IPR009339">
    <property type="entry name" value="DUF998"/>
</dbReference>
<sequence length="212" mass="23073">MSNKLVAYIGILGVGLFAIAAIVGPLLIEDYSVVTQYISESFASNTQYGTYLQYLGYVPSGVLMTIFCFSAPKYLPSSRLIKAGFFGLAIFYGLGTVVVGLFPCDAGCPTNIMMSSESQLIHNAVASLTYIFLPLCIIAIGLGFRKFESHHRLSQITLTTAIVSVIFIFVLFSNPDSGYRGLLQRVIEISFITFMISSALEIKNSTKRVLGS</sequence>
<keyword evidence="1" id="KW-0472">Membrane</keyword>
<comment type="caution">
    <text evidence="2">The sequence shown here is derived from an EMBL/GenBank/DDBJ whole genome shotgun (WGS) entry which is preliminary data.</text>
</comment>
<gene>
    <name evidence="2" type="ORF">LCGC14_0520800</name>
</gene>
<feature type="transmembrane region" description="Helical" evidence="1">
    <location>
        <begin position="5"/>
        <end position="28"/>
    </location>
</feature>
<name>A0A0F9UK07_9ZZZZ</name>
<evidence type="ECO:0000313" key="2">
    <source>
        <dbReference type="EMBL" id="KKN61551.1"/>
    </source>
</evidence>
<protein>
    <recommendedName>
        <fullName evidence="3">DUF998 domain-containing protein</fullName>
    </recommendedName>
</protein>
<keyword evidence="1" id="KW-1133">Transmembrane helix</keyword>
<organism evidence="2">
    <name type="scientific">marine sediment metagenome</name>
    <dbReference type="NCBI Taxonomy" id="412755"/>
    <lineage>
        <taxon>unclassified sequences</taxon>
        <taxon>metagenomes</taxon>
        <taxon>ecological metagenomes</taxon>
    </lineage>
</organism>
<evidence type="ECO:0000256" key="1">
    <source>
        <dbReference type="SAM" id="Phobius"/>
    </source>
</evidence>
<dbReference type="AlphaFoldDB" id="A0A0F9UK07"/>
<feature type="transmembrane region" description="Helical" evidence="1">
    <location>
        <begin position="156"/>
        <end position="173"/>
    </location>
</feature>
<evidence type="ECO:0008006" key="3">
    <source>
        <dbReference type="Google" id="ProtNLM"/>
    </source>
</evidence>